<evidence type="ECO:0000256" key="1">
    <source>
        <dbReference type="ARBA" id="ARBA00001936"/>
    </source>
</evidence>
<dbReference type="Gene3D" id="3.90.79.10">
    <property type="entry name" value="Nucleoside Triphosphate Pyrophosphohydrolase"/>
    <property type="match status" value="1"/>
</dbReference>
<dbReference type="PANTHER" id="PTHR12992">
    <property type="entry name" value="NUDIX HYDROLASE"/>
    <property type="match status" value="1"/>
</dbReference>
<sequence>MPETPASPRPTSRDAAGTSEASLTGARDQLADLVARWGTAPADAPGRHDPASLTTIPPEAVPMWGFDWPRSGDPRPSAVLILFGALDDVPARHDAERVHPHVDVLLTQRAATLRQHAGQIAFPGGRVDPEDADVVATALREAQEETGLDPAGVEVLGVLPAVPVVVSGHVVHPVLGWWRDPSRVAVVDQAEAAAVFRMPVADLVDPANRCRVARPGGRRGETPGFLVGERLVWGFTAALLDRVLALLGWDVPWDDSRVRDARTHEILRG</sequence>
<dbReference type="Proteomes" id="UP001205867">
    <property type="component" value="Unassembled WGS sequence"/>
</dbReference>
<gene>
    <name evidence="10" type="ORF">M3A82_008685</name>
</gene>
<evidence type="ECO:0000256" key="4">
    <source>
        <dbReference type="ARBA" id="ARBA00022723"/>
    </source>
</evidence>
<keyword evidence="7" id="KW-0464">Manganese</keyword>
<protein>
    <submittedName>
        <fullName evidence="10">CoA pyrophosphatase</fullName>
    </submittedName>
</protein>
<dbReference type="Pfam" id="PF00293">
    <property type="entry name" value="NUDIX"/>
    <property type="match status" value="1"/>
</dbReference>
<evidence type="ECO:0000256" key="2">
    <source>
        <dbReference type="ARBA" id="ARBA00001946"/>
    </source>
</evidence>
<comment type="similarity">
    <text evidence="3">Belongs to the Nudix hydrolase family. PCD1 subfamily.</text>
</comment>
<dbReference type="InterPro" id="IPR045121">
    <property type="entry name" value="CoAse"/>
</dbReference>
<comment type="cofactor">
    <cofactor evidence="2">
        <name>Mg(2+)</name>
        <dbReference type="ChEBI" id="CHEBI:18420"/>
    </cofactor>
</comment>
<dbReference type="InterPro" id="IPR000086">
    <property type="entry name" value="NUDIX_hydrolase_dom"/>
</dbReference>
<evidence type="ECO:0000256" key="6">
    <source>
        <dbReference type="ARBA" id="ARBA00022842"/>
    </source>
</evidence>
<dbReference type="GO" id="GO:0009132">
    <property type="term" value="P:nucleoside diphosphate metabolic process"/>
    <property type="evidence" value="ECO:0007669"/>
    <property type="project" value="InterPro"/>
</dbReference>
<accession>A0AAP3AHR4</accession>
<name>A0AAP3AHR4_MICLU</name>
<dbReference type="GO" id="GO:0010945">
    <property type="term" value="F:coenzyme A diphosphatase activity"/>
    <property type="evidence" value="ECO:0007669"/>
    <property type="project" value="InterPro"/>
</dbReference>
<comment type="cofactor">
    <cofactor evidence="1">
        <name>Mn(2+)</name>
        <dbReference type="ChEBI" id="CHEBI:29035"/>
    </cofactor>
</comment>
<evidence type="ECO:0000256" key="5">
    <source>
        <dbReference type="ARBA" id="ARBA00022801"/>
    </source>
</evidence>
<dbReference type="PROSITE" id="PS01293">
    <property type="entry name" value="NUDIX_COA"/>
    <property type="match status" value="1"/>
</dbReference>
<evidence type="ECO:0000256" key="8">
    <source>
        <dbReference type="SAM" id="MobiDB-lite"/>
    </source>
</evidence>
<evidence type="ECO:0000259" key="9">
    <source>
        <dbReference type="PROSITE" id="PS51462"/>
    </source>
</evidence>
<feature type="domain" description="Nudix hydrolase" evidence="9">
    <location>
        <begin position="73"/>
        <end position="227"/>
    </location>
</feature>
<dbReference type="GO" id="GO:0000287">
    <property type="term" value="F:magnesium ion binding"/>
    <property type="evidence" value="ECO:0007669"/>
    <property type="project" value="InterPro"/>
</dbReference>
<keyword evidence="6" id="KW-0460">Magnesium</keyword>
<evidence type="ECO:0000313" key="11">
    <source>
        <dbReference type="Proteomes" id="UP001205867"/>
    </source>
</evidence>
<dbReference type="SUPFAM" id="SSF55811">
    <property type="entry name" value="Nudix"/>
    <property type="match status" value="1"/>
</dbReference>
<dbReference type="CDD" id="cd03426">
    <property type="entry name" value="NUDIX_CoAse_Nudt7"/>
    <property type="match status" value="1"/>
</dbReference>
<dbReference type="InterPro" id="IPR000059">
    <property type="entry name" value="NUDIX_hydrolase_NudL_CS"/>
</dbReference>
<dbReference type="RefSeq" id="WP_002856980.1">
    <property type="nucleotide sequence ID" value="NZ_JAHHXH010000002.1"/>
</dbReference>
<dbReference type="PROSITE" id="PS51462">
    <property type="entry name" value="NUDIX"/>
    <property type="match status" value="1"/>
</dbReference>
<keyword evidence="4" id="KW-0479">Metal-binding</keyword>
<evidence type="ECO:0000256" key="3">
    <source>
        <dbReference type="ARBA" id="ARBA00006506"/>
    </source>
</evidence>
<evidence type="ECO:0000313" key="10">
    <source>
        <dbReference type="EMBL" id="MCV7629412.1"/>
    </source>
</evidence>
<feature type="region of interest" description="Disordered" evidence="8">
    <location>
        <begin position="1"/>
        <end position="56"/>
    </location>
</feature>
<dbReference type="AlphaFoldDB" id="A0AAP3AHR4"/>
<organism evidence="10 11">
    <name type="scientific">Micrococcus luteus</name>
    <name type="common">Micrococcus lysodeikticus</name>
    <dbReference type="NCBI Taxonomy" id="1270"/>
    <lineage>
        <taxon>Bacteria</taxon>
        <taxon>Bacillati</taxon>
        <taxon>Actinomycetota</taxon>
        <taxon>Actinomycetes</taxon>
        <taxon>Micrococcales</taxon>
        <taxon>Micrococcaceae</taxon>
        <taxon>Micrococcus</taxon>
    </lineage>
</organism>
<reference evidence="10" key="1">
    <citation type="submission" date="2023-06" db="EMBL/GenBank/DDBJ databases">
        <title>lsaBGC provides a comprehensive framework for evolutionary analysis of biosynthetic gene clusters within focal taxa.</title>
        <authorList>
            <person name="Salamzade R."/>
            <person name="Sandstrom S."/>
            <person name="Kalan L.R."/>
        </authorList>
    </citation>
    <scope>NUCLEOTIDE SEQUENCE</scope>
    <source>
        <strain evidence="10">P3-SID899</strain>
    </source>
</reference>
<dbReference type="GO" id="GO:0030145">
    <property type="term" value="F:manganese ion binding"/>
    <property type="evidence" value="ECO:0007669"/>
    <property type="project" value="InterPro"/>
</dbReference>
<evidence type="ECO:0000256" key="7">
    <source>
        <dbReference type="ARBA" id="ARBA00023211"/>
    </source>
</evidence>
<comment type="caution">
    <text evidence="10">The sequence shown here is derived from an EMBL/GenBank/DDBJ whole genome shotgun (WGS) entry which is preliminary data.</text>
</comment>
<proteinExistence type="inferred from homology"/>
<dbReference type="PANTHER" id="PTHR12992:SF11">
    <property type="entry name" value="MITOCHONDRIAL COENZYME A DIPHOSPHATASE NUDT8"/>
    <property type="match status" value="1"/>
</dbReference>
<dbReference type="InterPro" id="IPR015797">
    <property type="entry name" value="NUDIX_hydrolase-like_dom_sf"/>
</dbReference>
<keyword evidence="5" id="KW-0378">Hydrolase</keyword>
<dbReference type="EMBL" id="JALXKZ020000020">
    <property type="protein sequence ID" value="MCV7629412.1"/>
    <property type="molecule type" value="Genomic_DNA"/>
</dbReference>